<dbReference type="RefSeq" id="WP_343760436.1">
    <property type="nucleotide sequence ID" value="NZ_BAAACG010000008.1"/>
</dbReference>
<evidence type="ECO:0000256" key="1">
    <source>
        <dbReference type="ARBA" id="ARBA00022818"/>
    </source>
</evidence>
<dbReference type="InterPro" id="IPR004184">
    <property type="entry name" value="PFL_dom"/>
</dbReference>
<evidence type="ECO:0000259" key="5">
    <source>
        <dbReference type="PROSITE" id="PS51554"/>
    </source>
</evidence>
<proteinExistence type="predicted"/>
<evidence type="ECO:0000259" key="4">
    <source>
        <dbReference type="PROSITE" id="PS51149"/>
    </source>
</evidence>
<dbReference type="Proteomes" id="UP001501510">
    <property type="component" value="Unassembled WGS sequence"/>
</dbReference>
<protein>
    <submittedName>
        <fullName evidence="6">Formate C-acetyltransferase/glycerol dehydratase family glycyl radical enzyme</fullName>
    </submittedName>
</protein>
<evidence type="ECO:0000313" key="7">
    <source>
        <dbReference type="Proteomes" id="UP001501510"/>
    </source>
</evidence>
<dbReference type="PANTHER" id="PTHR43641">
    <property type="entry name" value="FORMATE ACETYLTRANSFERASE 3-RELATED"/>
    <property type="match status" value="1"/>
</dbReference>
<feature type="modified residue" description="Glycine radical" evidence="3">
    <location>
        <position position="739"/>
    </location>
</feature>
<dbReference type="Gene3D" id="3.20.70.20">
    <property type="match status" value="1"/>
</dbReference>
<keyword evidence="1 3" id="KW-0556">Organic radical</keyword>
<dbReference type="PROSITE" id="PS51554">
    <property type="entry name" value="PFL"/>
    <property type="match status" value="1"/>
</dbReference>
<dbReference type="PROSITE" id="PS51149">
    <property type="entry name" value="GLY_RADICAL_2"/>
    <property type="match status" value="1"/>
</dbReference>
<gene>
    <name evidence="6" type="ORF">GCM10008906_14990</name>
</gene>
<reference evidence="6 7" key="1">
    <citation type="journal article" date="2019" name="Int. J. Syst. Evol. Microbiol.">
        <title>The Global Catalogue of Microorganisms (GCM) 10K type strain sequencing project: providing services to taxonomists for standard genome sequencing and annotation.</title>
        <authorList>
            <consortium name="The Broad Institute Genomics Platform"/>
            <consortium name="The Broad Institute Genome Sequencing Center for Infectious Disease"/>
            <person name="Wu L."/>
            <person name="Ma J."/>
        </authorList>
    </citation>
    <scope>NUCLEOTIDE SEQUENCE [LARGE SCALE GENOMIC DNA]</scope>
    <source>
        <strain evidence="6 7">JCM 1407</strain>
    </source>
</reference>
<dbReference type="PANTHER" id="PTHR43641:SF2">
    <property type="entry name" value="DEHYDRATASE YBIW-RELATED"/>
    <property type="match status" value="1"/>
</dbReference>
<accession>A0ABN1JEX0</accession>
<dbReference type="SUPFAM" id="SSF51998">
    <property type="entry name" value="PFL-like glycyl radical enzymes"/>
    <property type="match status" value="1"/>
</dbReference>
<dbReference type="EMBL" id="BAAACG010000008">
    <property type="protein sequence ID" value="GAA0738056.1"/>
    <property type="molecule type" value="Genomic_DNA"/>
</dbReference>
<keyword evidence="7" id="KW-1185">Reference proteome</keyword>
<dbReference type="InterPro" id="IPR051215">
    <property type="entry name" value="GRE"/>
</dbReference>
<feature type="domain" description="PFL" evidence="5">
    <location>
        <begin position="1"/>
        <end position="639"/>
    </location>
</feature>
<dbReference type="Pfam" id="PF01228">
    <property type="entry name" value="Gly_radical"/>
    <property type="match status" value="1"/>
</dbReference>
<dbReference type="Pfam" id="PF02901">
    <property type="entry name" value="PFL-like"/>
    <property type="match status" value="1"/>
</dbReference>
<evidence type="ECO:0000256" key="3">
    <source>
        <dbReference type="PROSITE-ProRule" id="PRU00493"/>
    </source>
</evidence>
<organism evidence="6 7">
    <name type="scientific">Clostridium oceanicum</name>
    <dbReference type="NCBI Taxonomy" id="1543"/>
    <lineage>
        <taxon>Bacteria</taxon>
        <taxon>Bacillati</taxon>
        <taxon>Bacillota</taxon>
        <taxon>Clostridia</taxon>
        <taxon>Eubacteriales</taxon>
        <taxon>Clostridiaceae</taxon>
        <taxon>Clostridium</taxon>
    </lineage>
</organism>
<keyword evidence="2" id="KW-0456">Lyase</keyword>
<comment type="caution">
    <text evidence="6">The sequence shown here is derived from an EMBL/GenBank/DDBJ whole genome shotgun (WGS) entry which is preliminary data.</text>
</comment>
<evidence type="ECO:0000313" key="6">
    <source>
        <dbReference type="EMBL" id="GAA0738056.1"/>
    </source>
</evidence>
<sequence length="762" mass="87052">MIKRELKKNDTNVAVAPKEPLYMSKLEQLKTALQYTKVHSKYSDDEKLKREIECLKVLFPKVFRPMYEDDLILGRFDPLPVGFGSVTSVGGPGHYCRFEKLDAILKEIGDEYKDDVEYLKEYWKENDTREVFYREKLKENVLGRFVDVLYPAIVTARFSGMYLNYNLLLDNGIEGLKNLINSKREINKNSKEEYDVMIEALDLLQEVIIHHIKEVETKLSKELLSPKRKKEMERLLVALKKIENDKPDSFISAMQLAWLYSSLAGVVNYGRMDDYLGDYLVSDLETNVITKEEAIEYIESQFRLIEVKRTNVNGRVIVGGKGRRNPKNADVFCKLSIEAVRRAKLVEPQFTLRIYEGMDKEIYNDALDSIGEGRTYPILYNDDVNVPAVMKTMHVDEKTAEQYVPFGCGEFVLSGQGVGTPNQCINLLKALTILIHDGVDQWDYKYKYGSLKLKKMKDIKTFDEFFDEYKKLLTYYIELTADAHADSYKIMNEKVGFIFTSILIDDCIGRGKMVLDGGVKHLGGTNEMYGNMNAADSLTAIKKLVFDEKKYTLPQIQEILEKDFDGYEDVKREMKECPKFGNDDDYADSIAKELHEFTCNEVAKQASKVGVDSLLVVVINNQVNTEWGRATSSSPDGRIAGLYMSNANNPQSGADVNGPTAMLNSLSKIRADIHAGSVQNIKFSKKMFNKEREKIKILFSTYFKKGGPQLMVNVVGKDELEKAYKNPEDYKDLMVRVGGFSARFVNLEDDVQREIMARTCND</sequence>
<name>A0ABN1JEX0_9CLOT</name>
<evidence type="ECO:0000256" key="2">
    <source>
        <dbReference type="ARBA" id="ARBA00023239"/>
    </source>
</evidence>
<dbReference type="InterPro" id="IPR001150">
    <property type="entry name" value="Gly_radical"/>
</dbReference>
<feature type="domain" description="Glycine radical" evidence="4">
    <location>
        <begin position="646"/>
        <end position="762"/>
    </location>
</feature>